<reference evidence="4" key="3">
    <citation type="submission" date="2020-06" db="EMBL/GenBank/DDBJ databases">
        <authorList>
            <consortium name="DOE Joint Genome Institute"/>
            <person name="Calhoun S."/>
            <person name="Polle J.E."/>
            <person name="Mckie-Krisberg Z."/>
            <person name="Prochnik S."/>
            <person name="Neofotis P."/>
            <person name="Yim W.C."/>
            <person name="Hathwaik L.T."/>
            <person name="Jenkins J."/>
            <person name="Molina H."/>
            <person name="Bunkenborg J."/>
            <person name="Grigoriev I.V."/>
            <person name="Barry K."/>
            <person name="Schmutz J."/>
            <person name="Jin E."/>
            <person name="Cushman J.C."/>
            <person name="Magnuson J.K."/>
        </authorList>
    </citation>
    <scope>NUCLEOTIDE SEQUENCE</scope>
    <source>
        <strain evidence="4">CCAP 19/18</strain>
    </source>
</reference>
<dbReference type="Proteomes" id="UP000815325">
    <property type="component" value="Unassembled WGS sequence"/>
</dbReference>
<dbReference type="EMBL" id="KT696531">
    <property type="protein sequence ID" value="ANE10537.1"/>
    <property type="molecule type" value="mRNA"/>
</dbReference>
<comment type="subcellular location">
    <subcellularLocation>
        <location evidence="2">Mitochondrion membrane</location>
        <topology evidence="2">Peripheral membrane protein</topology>
        <orientation evidence="2">Matrix side</orientation>
    </subcellularLocation>
</comment>
<reference evidence="3" key="1">
    <citation type="submission" date="2015-09" db="EMBL/GenBank/DDBJ databases">
        <authorList>
            <person name="Jackson K.R."/>
            <person name="Lunt B.L."/>
            <person name="Fisher J.N.B."/>
            <person name="Gardner A.V."/>
            <person name="Bailey M.E."/>
            <person name="Deus L.M."/>
            <person name="Earl A.S."/>
            <person name="Gibby P.D."/>
            <person name="Hartmann K.A."/>
            <person name="Liu J.E."/>
            <person name="Manci A.M."/>
            <person name="Nielsen D.A."/>
            <person name="Solomon M.B."/>
            <person name="Breakwell D.P."/>
            <person name="Burnett S.H."/>
            <person name="Grose J.H."/>
        </authorList>
    </citation>
    <scope>NUCLEOTIDE SEQUENCE</scope>
    <source>
        <strain evidence="3">CCAP1918</strain>
    </source>
</reference>
<dbReference type="Gene3D" id="2.160.10.10">
    <property type="entry name" value="Hexapeptide repeat proteins"/>
    <property type="match status" value="1"/>
</dbReference>
<dbReference type="OrthoDB" id="25818at2759"/>
<organism evidence="3">
    <name type="scientific">Dunaliella salina</name>
    <name type="common">Green alga</name>
    <name type="synonym">Protococcus salinus</name>
    <dbReference type="NCBI Taxonomy" id="3046"/>
    <lineage>
        <taxon>Eukaryota</taxon>
        <taxon>Viridiplantae</taxon>
        <taxon>Chlorophyta</taxon>
        <taxon>core chlorophytes</taxon>
        <taxon>Chlorophyceae</taxon>
        <taxon>CS clade</taxon>
        <taxon>Chlamydomonadales</taxon>
        <taxon>Dunaliellaceae</taxon>
        <taxon>Dunaliella</taxon>
    </lineage>
</organism>
<accession>A0A172R2D3</accession>
<dbReference type="InterPro" id="IPR047324">
    <property type="entry name" value="LbH_gamma_CA-like"/>
</dbReference>
<dbReference type="EMBL" id="MU069838">
    <property type="protein sequence ID" value="KAF5832958.1"/>
    <property type="molecule type" value="Genomic_DNA"/>
</dbReference>
<dbReference type="SMR" id="A0A172R2D3"/>
<comment type="similarity">
    <text evidence="1">Belongs to the gamma-class carbonic anhydrase family.</text>
</comment>
<proteinExistence type="evidence at transcript level"/>
<evidence type="ECO:0000256" key="1">
    <source>
        <dbReference type="ARBA" id="ARBA00023595"/>
    </source>
</evidence>
<evidence type="ECO:0000313" key="4">
    <source>
        <dbReference type="EMBL" id="KAF5832958.1"/>
    </source>
</evidence>
<name>A0A172R2D3_DUNSA</name>
<dbReference type="PANTHER" id="PTHR13061">
    <property type="entry name" value="DYNACTIN SUBUNIT P25"/>
    <property type="match status" value="1"/>
</dbReference>
<reference evidence="4" key="2">
    <citation type="submission" date="2017-08" db="EMBL/GenBank/DDBJ databases">
        <authorList>
            <person name="Polle J.E."/>
            <person name="Barry K."/>
            <person name="Cushman J."/>
            <person name="Schmutz J."/>
            <person name="Tran D."/>
            <person name="Hathwaick L.T."/>
            <person name="Yim W.C."/>
            <person name="Jenkins J."/>
            <person name="Mckie-Krisberg Z.M."/>
            <person name="Prochnik S."/>
            <person name="Lindquist E."/>
            <person name="Dockter R.B."/>
            <person name="Adam C."/>
            <person name="Molina H."/>
            <person name="Bunkerborg J."/>
            <person name="Jin E."/>
            <person name="Buchheim M."/>
            <person name="Magnuson J."/>
        </authorList>
    </citation>
    <scope>NUCLEOTIDE SEQUENCE</scope>
    <source>
        <strain evidence="4">CCAP 19/18</strain>
    </source>
</reference>
<dbReference type="PANTHER" id="PTHR13061:SF29">
    <property type="entry name" value="GAMMA CARBONIC ANHYDRASE-LIKE 1, MITOCHONDRIAL-RELATED"/>
    <property type="match status" value="1"/>
</dbReference>
<dbReference type="InterPro" id="IPR050484">
    <property type="entry name" value="Transf_Hexapept/Carb_Anhydrase"/>
</dbReference>
<dbReference type="GO" id="GO:0031966">
    <property type="term" value="C:mitochondrial membrane"/>
    <property type="evidence" value="ECO:0007669"/>
    <property type="project" value="UniProtKB-SubCell"/>
</dbReference>
<evidence type="ECO:0000256" key="2">
    <source>
        <dbReference type="ARBA" id="ARBA00034694"/>
    </source>
</evidence>
<protein>
    <submittedName>
        <fullName evidence="3 4">Gamma carbonic anhydrase</fullName>
    </submittedName>
</protein>
<dbReference type="CDD" id="cd04645">
    <property type="entry name" value="LbH_gamma_CA_like"/>
    <property type="match status" value="1"/>
</dbReference>
<dbReference type="SUPFAM" id="SSF51161">
    <property type="entry name" value="Trimeric LpxA-like enzymes"/>
    <property type="match status" value="1"/>
</dbReference>
<sequence>MLKRLAPQIFAAARACSGGQLQQQANRTLAGSSVTSDKFPYFDAPNGPAVTSVPIEEEWYNRQRNLLPIMDKVPWIQPDTWVAPNAVVSGDVDIYDKVGIFFGAVVRGDLNKIRIGGYSVILDRAVVHAARAVPTGLNAATLIGDSVTVEPYCTLRSCRVEPKVLIGARSVVCEGAIIESETILTPGSVVPPARRIPSGELWGGNPARFIRKLTGNESKVITDSAEHYIALADMFMREELPYGTQWREVESYREKQVASNEYQWLNFREQKYLMRLHEEAEQLARLSQK</sequence>
<dbReference type="InterPro" id="IPR011004">
    <property type="entry name" value="Trimer_LpxA-like_sf"/>
</dbReference>
<dbReference type="AlphaFoldDB" id="A0A172R2D3"/>
<evidence type="ECO:0000313" key="3">
    <source>
        <dbReference type="EMBL" id="ANE10537.1"/>
    </source>
</evidence>
<gene>
    <name evidence="3" type="primary">CAg2</name>
    <name evidence="4" type="ORF">DUNSADRAFT_10975</name>
</gene>
<evidence type="ECO:0000313" key="5">
    <source>
        <dbReference type="Proteomes" id="UP000815325"/>
    </source>
</evidence>
<keyword evidence="5" id="KW-1185">Reference proteome</keyword>